<dbReference type="OrthoDB" id="5366332at2759"/>
<dbReference type="HOGENOM" id="CLU_068316_0_0_1"/>
<evidence type="ECO:0000313" key="2">
    <source>
        <dbReference type="EMBL" id="EPE04292.1"/>
    </source>
</evidence>
<protein>
    <submittedName>
        <fullName evidence="2">Uncharacterized protein</fullName>
    </submittedName>
</protein>
<organism evidence="2 3">
    <name type="scientific">Ophiostoma piceae (strain UAMH 11346)</name>
    <name type="common">Sap stain fungus</name>
    <dbReference type="NCBI Taxonomy" id="1262450"/>
    <lineage>
        <taxon>Eukaryota</taxon>
        <taxon>Fungi</taxon>
        <taxon>Dikarya</taxon>
        <taxon>Ascomycota</taxon>
        <taxon>Pezizomycotina</taxon>
        <taxon>Sordariomycetes</taxon>
        <taxon>Sordariomycetidae</taxon>
        <taxon>Ophiostomatales</taxon>
        <taxon>Ophiostomataceae</taxon>
        <taxon>Ophiostoma</taxon>
    </lineage>
</organism>
<gene>
    <name evidence="2" type="ORF">F503_01296</name>
</gene>
<dbReference type="Proteomes" id="UP000016923">
    <property type="component" value="Unassembled WGS sequence"/>
</dbReference>
<feature type="compositionally biased region" description="Polar residues" evidence="1">
    <location>
        <begin position="127"/>
        <end position="139"/>
    </location>
</feature>
<feature type="compositionally biased region" description="Polar residues" evidence="1">
    <location>
        <begin position="149"/>
        <end position="164"/>
    </location>
</feature>
<dbReference type="EMBL" id="KE148161">
    <property type="protein sequence ID" value="EPE04292.1"/>
    <property type="molecule type" value="Genomic_DNA"/>
</dbReference>
<keyword evidence="3" id="KW-1185">Reference proteome</keyword>
<feature type="compositionally biased region" description="Low complexity" evidence="1">
    <location>
        <begin position="89"/>
        <end position="102"/>
    </location>
</feature>
<feature type="compositionally biased region" description="Low complexity" evidence="1">
    <location>
        <begin position="1"/>
        <end position="21"/>
    </location>
</feature>
<accession>S3BUY1</accession>
<feature type="compositionally biased region" description="Polar residues" evidence="1">
    <location>
        <begin position="33"/>
        <end position="42"/>
    </location>
</feature>
<name>S3BUY1_OPHP1</name>
<evidence type="ECO:0000313" key="3">
    <source>
        <dbReference type="Proteomes" id="UP000016923"/>
    </source>
</evidence>
<dbReference type="eggNOG" id="ENOG502T27G">
    <property type="taxonomic scope" value="Eukaryota"/>
</dbReference>
<feature type="compositionally biased region" description="Low complexity" evidence="1">
    <location>
        <begin position="198"/>
        <end position="220"/>
    </location>
</feature>
<sequence length="313" mass="34823">MPRTSPLPQSRSRSSLLSNTTYHSFHDVEPQPAMTTSATVTQPDHAKQMYDADNISISSEMHRQDSGYESISPRDPQPSRGPRFARQETASATSSRPASRVRPSTRRSSKSGPVTRAPKTKLGSRSLLLTQSNPVSVRPSSYYGYPESAGTSPYNPQANTQSSYFHFPPPDPQTHDIMLQTTDGHQHMPSFNDPYADSAPVPGLSPSSPSSPSSPYDAPPQTTHYWTSDHTRRLEYAAIDAASRGFKGWLMRHMVPDCFVPKAKRRVTFDDDTGSVRRYRLELDENDELAGKVSHSGELISRPQKKRASTFWV</sequence>
<dbReference type="AlphaFoldDB" id="S3BUY1"/>
<reference evidence="2 3" key="1">
    <citation type="journal article" date="2013" name="BMC Genomics">
        <title>The genome and transcriptome of the pine saprophyte Ophiostoma piceae, and a comparison with the bark beetle-associated pine pathogen Grosmannia clavigera.</title>
        <authorList>
            <person name="Haridas S."/>
            <person name="Wang Y."/>
            <person name="Lim L."/>
            <person name="Massoumi Alamouti S."/>
            <person name="Jackman S."/>
            <person name="Docking R."/>
            <person name="Robertson G."/>
            <person name="Birol I."/>
            <person name="Bohlmann J."/>
            <person name="Breuil C."/>
        </authorList>
    </citation>
    <scope>NUCLEOTIDE SEQUENCE [LARGE SCALE GENOMIC DNA]</scope>
    <source>
        <strain evidence="2 3">UAMH 11346</strain>
    </source>
</reference>
<proteinExistence type="predicted"/>
<feature type="region of interest" description="Disordered" evidence="1">
    <location>
        <begin position="1"/>
        <end position="221"/>
    </location>
</feature>
<dbReference type="OMA" id="TAKMQRQ"/>
<dbReference type="VEuPathDB" id="FungiDB:F503_01296"/>
<evidence type="ECO:0000256" key="1">
    <source>
        <dbReference type="SAM" id="MobiDB-lite"/>
    </source>
</evidence>